<protein>
    <submittedName>
        <fullName evidence="1">Uncharacterized protein</fullName>
    </submittedName>
</protein>
<comment type="caution">
    <text evidence="1">The sequence shown here is derived from an EMBL/GenBank/DDBJ whole genome shotgun (WGS) entry which is preliminary data.</text>
</comment>
<gene>
    <name evidence="1" type="ORF">K493DRAFT_370533</name>
</gene>
<accession>A0A1Y1YGA9</accession>
<proteinExistence type="predicted"/>
<name>A0A1Y1YGA9_9FUNG</name>
<dbReference type="AlphaFoldDB" id="A0A1Y1YGA9"/>
<dbReference type="InParanoid" id="A0A1Y1YGA9"/>
<evidence type="ECO:0000313" key="1">
    <source>
        <dbReference type="EMBL" id="ORX96786.1"/>
    </source>
</evidence>
<evidence type="ECO:0000313" key="2">
    <source>
        <dbReference type="Proteomes" id="UP000193498"/>
    </source>
</evidence>
<dbReference type="EMBL" id="MCFE01000146">
    <property type="protein sequence ID" value="ORX96786.1"/>
    <property type="molecule type" value="Genomic_DNA"/>
</dbReference>
<organism evidence="1 2">
    <name type="scientific">Basidiobolus meristosporus CBS 931.73</name>
    <dbReference type="NCBI Taxonomy" id="1314790"/>
    <lineage>
        <taxon>Eukaryota</taxon>
        <taxon>Fungi</taxon>
        <taxon>Fungi incertae sedis</taxon>
        <taxon>Zoopagomycota</taxon>
        <taxon>Entomophthoromycotina</taxon>
        <taxon>Basidiobolomycetes</taxon>
        <taxon>Basidiobolales</taxon>
        <taxon>Basidiobolaceae</taxon>
        <taxon>Basidiobolus</taxon>
    </lineage>
</organism>
<dbReference type="Proteomes" id="UP000193498">
    <property type="component" value="Unassembled WGS sequence"/>
</dbReference>
<keyword evidence="2" id="KW-1185">Reference proteome</keyword>
<reference evidence="1 2" key="1">
    <citation type="submission" date="2016-07" db="EMBL/GenBank/DDBJ databases">
        <title>Pervasive Adenine N6-methylation of Active Genes in Fungi.</title>
        <authorList>
            <consortium name="DOE Joint Genome Institute"/>
            <person name="Mondo S.J."/>
            <person name="Dannebaum R.O."/>
            <person name="Kuo R.C."/>
            <person name="Labutti K."/>
            <person name="Haridas S."/>
            <person name="Kuo A."/>
            <person name="Salamov A."/>
            <person name="Ahrendt S.R."/>
            <person name="Lipzen A."/>
            <person name="Sullivan W."/>
            <person name="Andreopoulos W.B."/>
            <person name="Clum A."/>
            <person name="Lindquist E."/>
            <person name="Daum C."/>
            <person name="Ramamoorthy G.K."/>
            <person name="Gryganskyi A."/>
            <person name="Culley D."/>
            <person name="Magnuson J.K."/>
            <person name="James T.Y."/>
            <person name="O'Malley M.A."/>
            <person name="Stajich J.E."/>
            <person name="Spatafora J.W."/>
            <person name="Visel A."/>
            <person name="Grigoriev I.V."/>
        </authorList>
    </citation>
    <scope>NUCLEOTIDE SEQUENCE [LARGE SCALE GENOMIC DNA]</scope>
    <source>
        <strain evidence="1 2">CBS 931.73</strain>
    </source>
</reference>
<sequence>MAYDRLERPLYAGIIGKAGANEQKHWRLYAKHEVWPGPTEALEPVRRHSFASWNGSSKLAGSVLRVQCTFVYQYLHSILRDPSREQLLIGHNDEHSIGYEVGFLVITEHWDFAFSKPLDKPDKFCNSFIKNDLQERYHQNFIGLDWIPMWDVLGIKLAPALTFTPELGPTLPQVCLFSGVCPNSVPLGKAEVPTGISPEEIALKKEYLGTIQRLLALNADAAGSAVSPMQIPVQVKGDTTQNTPLIVPEEQGSVVNAAVKPVGENAKPDSVKVKNEIKNTPKLDVPVVV</sequence>